<dbReference type="KEGG" id="manq:L1994_05870"/>
<dbReference type="InterPro" id="IPR023213">
    <property type="entry name" value="CAT-like_dom_sf"/>
</dbReference>
<accession>A0AAF0G0Q3</accession>
<dbReference type="AlphaFoldDB" id="A0AAF0G0Q3"/>
<evidence type="ECO:0008006" key="3">
    <source>
        <dbReference type="Google" id="ProtNLM"/>
    </source>
</evidence>
<dbReference type="RefSeq" id="WP_278100748.1">
    <property type="nucleotide sequence ID" value="NZ_CP091092.1"/>
</dbReference>
<name>A0AAF0G0Q3_9EURY</name>
<reference evidence="1" key="1">
    <citation type="submission" date="2022-01" db="EMBL/GenBank/DDBJ databases">
        <title>Complete genome of Methanomicrobium antiquum DSM 21220.</title>
        <authorList>
            <person name="Chen S.-C."/>
            <person name="You Y.-T."/>
            <person name="Zhou Y.-Z."/>
            <person name="Lai M.-C."/>
        </authorList>
    </citation>
    <scope>NUCLEOTIDE SEQUENCE</scope>
    <source>
        <strain evidence="1">DSM 21220</strain>
    </source>
</reference>
<sequence>MYTCEASSLDLFTDSIRLIGDATLCGVMEFDRRIDPTALQEAAQACLMAHPVLRSRLIRGNGPAIWETAEDVRYPFVSVEECTDKYYSHVIGPVDPYGPLQFRVRLLRRPLGDVIIVNLAHAAADAFGLHTLMSQLLQEYQKPGSICPVNGEIPERDTLWTGRADLHGQPVSQDLKVVNPLWPDPFGTSSEPSNFHRECVNPQVMEAIRVRTRELSGSINDVVMAAYFLSMSDLTGHMGPVDVFFPVNLRQYLKDGSRVMSNQAVNISFSLDRRMGEGMKDTLPRVIRETTLLKEKSIGISEQAIMDRACDPEGRHIHQMVEEIATLQKSGFADIFISNPGTIALPDIKGLTDAYVCFPGCYMPSTCFITSTFRGHMTVTIGYQDTKRAREGTRKALDQFMQYLLSVVDEF</sequence>
<dbReference type="SUPFAM" id="SSF52777">
    <property type="entry name" value="CoA-dependent acyltransferases"/>
    <property type="match status" value="1"/>
</dbReference>
<dbReference type="Proteomes" id="UP001218895">
    <property type="component" value="Chromosome"/>
</dbReference>
<organism evidence="1 2">
    <name type="scientific">Methanomicrobium antiquum</name>
    <dbReference type="NCBI Taxonomy" id="487686"/>
    <lineage>
        <taxon>Archaea</taxon>
        <taxon>Methanobacteriati</taxon>
        <taxon>Methanobacteriota</taxon>
        <taxon>Stenosarchaea group</taxon>
        <taxon>Methanomicrobia</taxon>
        <taxon>Methanomicrobiales</taxon>
        <taxon>Methanomicrobiaceae</taxon>
        <taxon>Methanomicrobium</taxon>
    </lineage>
</organism>
<dbReference type="EMBL" id="CP091092">
    <property type="protein sequence ID" value="WFN37909.1"/>
    <property type="molecule type" value="Genomic_DNA"/>
</dbReference>
<proteinExistence type="predicted"/>
<evidence type="ECO:0000313" key="2">
    <source>
        <dbReference type="Proteomes" id="UP001218895"/>
    </source>
</evidence>
<dbReference type="GeneID" id="79949906"/>
<gene>
    <name evidence="1" type="ORF">L1994_05870</name>
</gene>
<dbReference type="Gene3D" id="3.30.559.10">
    <property type="entry name" value="Chloramphenicol acetyltransferase-like domain"/>
    <property type="match status" value="1"/>
</dbReference>
<keyword evidence="2" id="KW-1185">Reference proteome</keyword>
<evidence type="ECO:0000313" key="1">
    <source>
        <dbReference type="EMBL" id="WFN37909.1"/>
    </source>
</evidence>
<protein>
    <recommendedName>
        <fullName evidence="3">Condensation protein</fullName>
    </recommendedName>
</protein>